<dbReference type="EMBL" id="JAGKQH010000002">
    <property type="protein sequence ID" value="KAG6605070.1"/>
    <property type="molecule type" value="Genomic_DNA"/>
</dbReference>
<organism evidence="5 6">
    <name type="scientific">Cucurbita argyrosperma subsp. sororia</name>
    <dbReference type="NCBI Taxonomy" id="37648"/>
    <lineage>
        <taxon>Eukaryota</taxon>
        <taxon>Viridiplantae</taxon>
        <taxon>Streptophyta</taxon>
        <taxon>Embryophyta</taxon>
        <taxon>Tracheophyta</taxon>
        <taxon>Spermatophyta</taxon>
        <taxon>Magnoliopsida</taxon>
        <taxon>eudicotyledons</taxon>
        <taxon>Gunneridae</taxon>
        <taxon>Pentapetalae</taxon>
        <taxon>rosids</taxon>
        <taxon>fabids</taxon>
        <taxon>Cucurbitales</taxon>
        <taxon>Cucurbitaceae</taxon>
        <taxon>Cucurbiteae</taxon>
        <taxon>Cucurbita</taxon>
    </lineage>
</organism>
<keyword evidence="2 3" id="KW-0129">CBS domain</keyword>
<dbReference type="SMART" id="SM00116">
    <property type="entry name" value="CBS"/>
    <property type="match status" value="3"/>
</dbReference>
<dbReference type="AlphaFoldDB" id="A0AAV6NYU3"/>
<dbReference type="Proteomes" id="UP000685013">
    <property type="component" value="Chromosome 2"/>
</dbReference>
<evidence type="ECO:0000256" key="1">
    <source>
        <dbReference type="ARBA" id="ARBA00022737"/>
    </source>
</evidence>
<dbReference type="PROSITE" id="PS51371">
    <property type="entry name" value="CBS"/>
    <property type="match status" value="1"/>
</dbReference>
<protein>
    <submittedName>
        <fullName evidence="5">SNF1-related protein kinase regulatory subunit gamma-1</fullName>
    </submittedName>
</protein>
<comment type="caution">
    <text evidence="5">The sequence shown here is derived from an EMBL/GenBank/DDBJ whole genome shotgun (WGS) entry which is preliminary data.</text>
</comment>
<name>A0AAV6NYU3_9ROSI</name>
<evidence type="ECO:0000256" key="3">
    <source>
        <dbReference type="PROSITE-ProRule" id="PRU00703"/>
    </source>
</evidence>
<feature type="non-terminal residue" evidence="5">
    <location>
        <position position="1"/>
    </location>
</feature>
<evidence type="ECO:0000313" key="6">
    <source>
        <dbReference type="Proteomes" id="UP000685013"/>
    </source>
</evidence>
<keyword evidence="6" id="KW-1185">Reference proteome</keyword>
<evidence type="ECO:0000313" key="5">
    <source>
        <dbReference type="EMBL" id="KAG6605070.1"/>
    </source>
</evidence>
<evidence type="ECO:0000256" key="2">
    <source>
        <dbReference type="ARBA" id="ARBA00023122"/>
    </source>
</evidence>
<accession>A0AAV6NYU3</accession>
<reference evidence="5 6" key="1">
    <citation type="journal article" date="2021" name="Hortic Res">
        <title>The domestication of Cucurbita argyrosperma as revealed by the genome of its wild relative.</title>
        <authorList>
            <person name="Barrera-Redondo J."/>
            <person name="Sanchez-de la Vega G."/>
            <person name="Aguirre-Liguori J.A."/>
            <person name="Castellanos-Morales G."/>
            <person name="Gutierrez-Guerrero Y.T."/>
            <person name="Aguirre-Dugua X."/>
            <person name="Aguirre-Planter E."/>
            <person name="Tenaillon M.I."/>
            <person name="Lira-Saade R."/>
            <person name="Eguiarte L.E."/>
        </authorList>
    </citation>
    <scope>NUCLEOTIDE SEQUENCE [LARGE SCALE GENOMIC DNA]</scope>
    <source>
        <strain evidence="5">JBR-2021</strain>
    </source>
</reference>
<feature type="domain" description="CBS" evidence="4">
    <location>
        <begin position="322"/>
        <end position="379"/>
    </location>
</feature>
<evidence type="ECO:0000259" key="4">
    <source>
        <dbReference type="PROSITE" id="PS51371"/>
    </source>
</evidence>
<dbReference type="CDD" id="cd02205">
    <property type="entry name" value="CBS_pair_SF"/>
    <property type="match status" value="1"/>
</dbReference>
<dbReference type="InterPro" id="IPR000644">
    <property type="entry name" value="CBS_dom"/>
</dbReference>
<keyword evidence="1" id="KW-0677">Repeat</keyword>
<dbReference type="InterPro" id="IPR050511">
    <property type="entry name" value="AMPK_gamma/SDS23_families"/>
</dbReference>
<sequence>MAQPESNQPQSTPEIDSATALQQYFDRIPVSSISGIKSALVLEVKTGDCVKDAIRVMFKKNVDCALIADVTSEGFPERFIGFVHLSSLLLWCIQEIGKLEDEIKCIESEGTQENVRGILSFLEQNPHIGQTKVGELGKTFLWDPYFPVGMRDTLFHVLLLLSKHRLQAVPVVQLCNSHVVGFITQNAVIHMLLESSGLEWFDSIVDKVISKFRFHNEEHVLHVYGDQNIMEAFQLLWEKQMGAVAVTDRESKSLIGCLRNSDTYLLLEKEDLFQNRKRLTVKEFMHMESSKEQADSNPTVKGGQRALTLSSARPLVKCRVPNMHTPVTIKRDDTLKQVMKTMAETNSCFSFLVNSSHQATGILTVGDVITQFAPPCMDSTIQGGGFFESALEHTGCQRRGGVVHLHGCHYLIG</sequence>
<dbReference type="PANTHER" id="PTHR13780">
    <property type="entry name" value="AMP-ACTIVATED PROTEIN KINASE, GAMMA REGULATORY SUBUNIT"/>
    <property type="match status" value="1"/>
</dbReference>
<gene>
    <name evidence="5" type="primary">KING1</name>
    <name evidence="5" type="ORF">SDJN03_02387</name>
</gene>
<proteinExistence type="predicted"/>
<dbReference type="PANTHER" id="PTHR13780:SF124">
    <property type="entry name" value="OS01G0633400 PROTEIN"/>
    <property type="match status" value="1"/>
</dbReference>
<dbReference type="Pfam" id="PF00571">
    <property type="entry name" value="CBS"/>
    <property type="match status" value="2"/>
</dbReference>